<dbReference type="GO" id="GO:0004714">
    <property type="term" value="F:transmembrane receptor protein tyrosine kinase activity"/>
    <property type="evidence" value="ECO:0007669"/>
    <property type="project" value="TreeGrafter"/>
</dbReference>
<evidence type="ECO:0000313" key="3">
    <source>
        <dbReference type="Proteomes" id="UP000019132"/>
    </source>
</evidence>
<dbReference type="PANTHER" id="PTHR24416:SF600">
    <property type="entry name" value="PDGF- AND VEGF-RECEPTOR RELATED, ISOFORM J"/>
    <property type="match status" value="1"/>
</dbReference>
<dbReference type="GO" id="GO:0043235">
    <property type="term" value="C:receptor complex"/>
    <property type="evidence" value="ECO:0007669"/>
    <property type="project" value="TreeGrafter"/>
</dbReference>
<dbReference type="Proteomes" id="UP000019132">
    <property type="component" value="Unassembled WGS sequence"/>
</dbReference>
<name>K3X965_GLOUD</name>
<dbReference type="SUPFAM" id="SSF56112">
    <property type="entry name" value="Protein kinase-like (PK-like)"/>
    <property type="match status" value="1"/>
</dbReference>
<dbReference type="InterPro" id="IPR050122">
    <property type="entry name" value="RTK"/>
</dbReference>
<dbReference type="InParanoid" id="K3X965"/>
<dbReference type="Gene3D" id="1.10.510.10">
    <property type="entry name" value="Transferase(Phosphotransferase) domain 1"/>
    <property type="match status" value="1"/>
</dbReference>
<reference evidence="3" key="2">
    <citation type="submission" date="2010-04" db="EMBL/GenBank/DDBJ databases">
        <authorList>
            <person name="Buell R."/>
            <person name="Hamilton J."/>
            <person name="Hostetler J."/>
        </authorList>
    </citation>
    <scope>NUCLEOTIDE SEQUENCE [LARGE SCALE GENOMIC DNA]</scope>
    <source>
        <strain evidence="3">DAOM:BR144</strain>
    </source>
</reference>
<sequence length="109" mass="12873">MVRHSGRGQIHRKTLARFPPSYCFTKFIWHRLNHPHIAKLYGACHVDKRYFVCEYAPNGDLQDYLKVDANKHLTWQKMHEVAVGLEYLDGQNIAHNERPEVRQCVDWNG</sequence>
<dbReference type="InterPro" id="IPR000719">
    <property type="entry name" value="Prot_kinase_dom"/>
</dbReference>
<accession>K3X965</accession>
<dbReference type="InterPro" id="IPR011009">
    <property type="entry name" value="Kinase-like_dom_sf"/>
</dbReference>
<dbReference type="InterPro" id="IPR001245">
    <property type="entry name" value="Ser-Thr/Tyr_kinase_cat_dom"/>
</dbReference>
<evidence type="ECO:0000259" key="1">
    <source>
        <dbReference type="PROSITE" id="PS50011"/>
    </source>
</evidence>
<dbReference type="HOGENOM" id="CLU_2189236_0_0_1"/>
<protein>
    <recommendedName>
        <fullName evidence="1">Protein kinase domain-containing protein</fullName>
    </recommendedName>
</protein>
<keyword evidence="3" id="KW-1185">Reference proteome</keyword>
<dbReference type="Pfam" id="PF07714">
    <property type="entry name" value="PK_Tyr_Ser-Thr"/>
    <property type="match status" value="1"/>
</dbReference>
<organism evidence="2 3">
    <name type="scientific">Globisporangium ultimum (strain ATCC 200006 / CBS 805.95 / DAOM BR144)</name>
    <name type="common">Pythium ultimum</name>
    <dbReference type="NCBI Taxonomy" id="431595"/>
    <lineage>
        <taxon>Eukaryota</taxon>
        <taxon>Sar</taxon>
        <taxon>Stramenopiles</taxon>
        <taxon>Oomycota</taxon>
        <taxon>Peronosporomycetes</taxon>
        <taxon>Pythiales</taxon>
        <taxon>Pythiaceae</taxon>
        <taxon>Globisporangium</taxon>
    </lineage>
</organism>
<dbReference type="GO" id="GO:0005524">
    <property type="term" value="F:ATP binding"/>
    <property type="evidence" value="ECO:0007669"/>
    <property type="project" value="InterPro"/>
</dbReference>
<dbReference type="VEuPathDB" id="FungiDB:PYU1_G013735"/>
<feature type="domain" description="Protein kinase" evidence="1">
    <location>
        <begin position="1"/>
        <end position="109"/>
    </location>
</feature>
<dbReference type="EnsemblProtists" id="PYU1_T013764">
    <property type="protein sequence ID" value="PYU1_T013764"/>
    <property type="gene ID" value="PYU1_G013735"/>
</dbReference>
<evidence type="ECO:0000313" key="2">
    <source>
        <dbReference type="EnsemblProtists" id="PYU1_T013764"/>
    </source>
</evidence>
<reference evidence="2" key="3">
    <citation type="submission" date="2015-02" db="UniProtKB">
        <authorList>
            <consortium name="EnsemblProtists"/>
        </authorList>
    </citation>
    <scope>IDENTIFICATION</scope>
    <source>
        <strain evidence="2">DAOM BR144</strain>
    </source>
</reference>
<dbReference type="AlphaFoldDB" id="K3X965"/>
<dbReference type="GO" id="GO:0005886">
    <property type="term" value="C:plasma membrane"/>
    <property type="evidence" value="ECO:0007669"/>
    <property type="project" value="TreeGrafter"/>
</dbReference>
<dbReference type="GO" id="GO:0007169">
    <property type="term" value="P:cell surface receptor protein tyrosine kinase signaling pathway"/>
    <property type="evidence" value="ECO:0007669"/>
    <property type="project" value="TreeGrafter"/>
</dbReference>
<dbReference type="EMBL" id="GL376614">
    <property type="status" value="NOT_ANNOTATED_CDS"/>
    <property type="molecule type" value="Genomic_DNA"/>
</dbReference>
<dbReference type="PANTHER" id="PTHR24416">
    <property type="entry name" value="TYROSINE-PROTEIN KINASE RECEPTOR"/>
    <property type="match status" value="1"/>
</dbReference>
<proteinExistence type="predicted"/>
<reference evidence="3" key="1">
    <citation type="journal article" date="2010" name="Genome Biol.">
        <title>Genome sequence of the necrotrophic plant pathogen Pythium ultimum reveals original pathogenicity mechanisms and effector repertoire.</title>
        <authorList>
            <person name="Levesque C.A."/>
            <person name="Brouwer H."/>
            <person name="Cano L."/>
            <person name="Hamilton J.P."/>
            <person name="Holt C."/>
            <person name="Huitema E."/>
            <person name="Raffaele S."/>
            <person name="Robideau G.P."/>
            <person name="Thines M."/>
            <person name="Win J."/>
            <person name="Zerillo M.M."/>
            <person name="Beakes G.W."/>
            <person name="Boore J.L."/>
            <person name="Busam D."/>
            <person name="Dumas B."/>
            <person name="Ferriera S."/>
            <person name="Fuerstenberg S.I."/>
            <person name="Gachon C.M."/>
            <person name="Gaulin E."/>
            <person name="Govers F."/>
            <person name="Grenville-Briggs L."/>
            <person name="Horner N."/>
            <person name="Hostetler J."/>
            <person name="Jiang R.H."/>
            <person name="Johnson J."/>
            <person name="Krajaejun T."/>
            <person name="Lin H."/>
            <person name="Meijer H.J."/>
            <person name="Moore B."/>
            <person name="Morris P."/>
            <person name="Phuntmart V."/>
            <person name="Puiu D."/>
            <person name="Shetty J."/>
            <person name="Stajich J.E."/>
            <person name="Tripathy S."/>
            <person name="Wawra S."/>
            <person name="van West P."/>
            <person name="Whitty B.R."/>
            <person name="Coutinho P.M."/>
            <person name="Henrissat B."/>
            <person name="Martin F."/>
            <person name="Thomas P.D."/>
            <person name="Tyler B.M."/>
            <person name="De Vries R.P."/>
            <person name="Kamoun S."/>
            <person name="Yandell M."/>
            <person name="Tisserat N."/>
            <person name="Buell C.R."/>
        </authorList>
    </citation>
    <scope>NUCLEOTIDE SEQUENCE</scope>
    <source>
        <strain evidence="3">DAOM:BR144</strain>
    </source>
</reference>
<dbReference type="PROSITE" id="PS50011">
    <property type="entry name" value="PROTEIN_KINASE_DOM"/>
    <property type="match status" value="1"/>
</dbReference>